<dbReference type="EMBL" id="CP126659">
    <property type="protein sequence ID" value="WJZ99299.1"/>
    <property type="molecule type" value="Genomic_DNA"/>
</dbReference>
<feature type="signal peptide" evidence="2">
    <location>
        <begin position="1"/>
        <end position="27"/>
    </location>
</feature>
<name>A0ABY9CW09_VITVI</name>
<feature type="chain" id="PRO_5047274063" description="Glycine-rich protein" evidence="2">
    <location>
        <begin position="28"/>
        <end position="124"/>
    </location>
</feature>
<evidence type="ECO:0000256" key="1">
    <source>
        <dbReference type="SAM" id="MobiDB-lite"/>
    </source>
</evidence>
<evidence type="ECO:0008006" key="5">
    <source>
        <dbReference type="Google" id="ProtNLM"/>
    </source>
</evidence>
<feature type="compositionally biased region" description="Basic and acidic residues" evidence="1">
    <location>
        <begin position="30"/>
        <end position="42"/>
    </location>
</feature>
<organism evidence="3 4">
    <name type="scientific">Vitis vinifera</name>
    <name type="common">Grape</name>
    <dbReference type="NCBI Taxonomy" id="29760"/>
    <lineage>
        <taxon>Eukaryota</taxon>
        <taxon>Viridiplantae</taxon>
        <taxon>Streptophyta</taxon>
        <taxon>Embryophyta</taxon>
        <taxon>Tracheophyta</taxon>
        <taxon>Spermatophyta</taxon>
        <taxon>Magnoliopsida</taxon>
        <taxon>eudicotyledons</taxon>
        <taxon>Gunneridae</taxon>
        <taxon>Pentapetalae</taxon>
        <taxon>rosids</taxon>
        <taxon>Vitales</taxon>
        <taxon>Vitaceae</taxon>
        <taxon>Viteae</taxon>
        <taxon>Vitis</taxon>
    </lineage>
</organism>
<dbReference type="Pfam" id="PF07172">
    <property type="entry name" value="GRP"/>
    <property type="match status" value="1"/>
</dbReference>
<dbReference type="PANTHER" id="PTHR37389">
    <property type="entry name" value="NODULIN-24"/>
    <property type="match status" value="1"/>
</dbReference>
<evidence type="ECO:0000313" key="3">
    <source>
        <dbReference type="EMBL" id="WJZ99299.1"/>
    </source>
</evidence>
<protein>
    <recommendedName>
        <fullName evidence="5">Glycine-rich protein</fullName>
    </recommendedName>
</protein>
<accession>A0ABY9CW09</accession>
<sequence length="124" mass="12653">MAGSKASLFLFALVFALVCLISSEVSASVHETEKSTEGKGVQESKSYGGPGNGYQGGYGGGHQGGYGGGHQGGYGGGHGHGHGGCQYGCCHGCCRSYRYGSGCQRCCVDANEAPDAEFEDDVKN</sequence>
<dbReference type="PANTHER" id="PTHR37389:SF33">
    <property type="entry name" value="GLYCINE-RICH PROTEIN-LIKE"/>
    <property type="match status" value="1"/>
</dbReference>
<dbReference type="InterPro" id="IPR010800">
    <property type="entry name" value="GRP"/>
</dbReference>
<gene>
    <name evidence="3" type="ORF">VitviT2T_017755</name>
</gene>
<proteinExistence type="predicted"/>
<feature type="region of interest" description="Disordered" evidence="1">
    <location>
        <begin position="30"/>
        <end position="56"/>
    </location>
</feature>
<keyword evidence="4" id="KW-1185">Reference proteome</keyword>
<dbReference type="Proteomes" id="UP001227230">
    <property type="component" value="Chromosome 12"/>
</dbReference>
<evidence type="ECO:0000313" key="4">
    <source>
        <dbReference type="Proteomes" id="UP001227230"/>
    </source>
</evidence>
<reference evidence="3 4" key="1">
    <citation type="journal article" date="2023" name="Hortic Res">
        <title>The complete reference genome for grapevine (Vitis vinifera L.) genetics and breeding.</title>
        <authorList>
            <person name="Shi X."/>
            <person name="Cao S."/>
            <person name="Wang X."/>
            <person name="Huang S."/>
            <person name="Wang Y."/>
            <person name="Liu Z."/>
            <person name="Liu W."/>
            <person name="Leng X."/>
            <person name="Peng Y."/>
            <person name="Wang N."/>
            <person name="Wang Y."/>
            <person name="Ma Z."/>
            <person name="Xu X."/>
            <person name="Zhang F."/>
            <person name="Xue H."/>
            <person name="Zhong H."/>
            <person name="Wang Y."/>
            <person name="Zhang K."/>
            <person name="Velt A."/>
            <person name="Avia K."/>
            <person name="Holtgrawe D."/>
            <person name="Grimplet J."/>
            <person name="Matus J.T."/>
            <person name="Ware D."/>
            <person name="Wu X."/>
            <person name="Wang H."/>
            <person name="Liu C."/>
            <person name="Fang Y."/>
            <person name="Rustenholz C."/>
            <person name="Cheng Z."/>
            <person name="Xiao H."/>
            <person name="Zhou Y."/>
        </authorList>
    </citation>
    <scope>NUCLEOTIDE SEQUENCE [LARGE SCALE GENOMIC DNA]</scope>
    <source>
        <strain evidence="4">cv. Pinot noir / PN40024</strain>
        <tissue evidence="3">Leaf</tissue>
    </source>
</reference>
<keyword evidence="2" id="KW-0732">Signal</keyword>
<evidence type="ECO:0000256" key="2">
    <source>
        <dbReference type="SAM" id="SignalP"/>
    </source>
</evidence>